<reference evidence="1 2" key="1">
    <citation type="journal article" date="2012" name="Genome Biol.">
        <title>Genome and low-iron response of an oceanic diatom adapted to chronic iron limitation.</title>
        <authorList>
            <person name="Lommer M."/>
            <person name="Specht M."/>
            <person name="Roy A.S."/>
            <person name="Kraemer L."/>
            <person name="Andreson R."/>
            <person name="Gutowska M.A."/>
            <person name="Wolf J."/>
            <person name="Bergner S.V."/>
            <person name="Schilhabel M.B."/>
            <person name="Klostermeier U.C."/>
            <person name="Beiko R.G."/>
            <person name="Rosenstiel P."/>
            <person name="Hippler M."/>
            <person name="Laroche J."/>
        </authorList>
    </citation>
    <scope>NUCLEOTIDE SEQUENCE [LARGE SCALE GENOMIC DNA]</scope>
    <source>
        <strain evidence="1 2">CCMP1005</strain>
    </source>
</reference>
<keyword evidence="2" id="KW-1185">Reference proteome</keyword>
<proteinExistence type="predicted"/>
<dbReference type="AlphaFoldDB" id="K0SXH2"/>
<protein>
    <submittedName>
        <fullName evidence="1">Uncharacterized protein</fullName>
    </submittedName>
</protein>
<gene>
    <name evidence="1" type="ORF">THAOC_09081</name>
</gene>
<organism evidence="1 2">
    <name type="scientific">Thalassiosira oceanica</name>
    <name type="common">Marine diatom</name>
    <dbReference type="NCBI Taxonomy" id="159749"/>
    <lineage>
        <taxon>Eukaryota</taxon>
        <taxon>Sar</taxon>
        <taxon>Stramenopiles</taxon>
        <taxon>Ochrophyta</taxon>
        <taxon>Bacillariophyta</taxon>
        <taxon>Coscinodiscophyceae</taxon>
        <taxon>Thalassiosirophycidae</taxon>
        <taxon>Thalassiosirales</taxon>
        <taxon>Thalassiosiraceae</taxon>
        <taxon>Thalassiosira</taxon>
    </lineage>
</organism>
<evidence type="ECO:0000313" key="1">
    <source>
        <dbReference type="EMBL" id="EJK69639.1"/>
    </source>
</evidence>
<comment type="caution">
    <text evidence="1">The sequence shown here is derived from an EMBL/GenBank/DDBJ whole genome shotgun (WGS) entry which is preliminary data.</text>
</comment>
<sequence>MDVDVNHQGQHYDGECGKRVAYQVLAGDHDESFCLATRVGGVQSPRLLLSIPSPSPRLVRCPVLKLFLSQSPTLIVGPVAVSWKSSRRLGFGLFWGWR</sequence>
<evidence type="ECO:0000313" key="2">
    <source>
        <dbReference type="Proteomes" id="UP000266841"/>
    </source>
</evidence>
<accession>K0SXH2</accession>
<dbReference type="Proteomes" id="UP000266841">
    <property type="component" value="Unassembled WGS sequence"/>
</dbReference>
<name>K0SXH2_THAOC</name>
<dbReference type="EMBL" id="AGNL01009791">
    <property type="protein sequence ID" value="EJK69639.1"/>
    <property type="molecule type" value="Genomic_DNA"/>
</dbReference>